<comment type="catalytic activity">
    <reaction evidence="1 8">
        <text>Exonucleolytic cleavage in the 3'- to 5'-direction to yield nucleoside 5'-phosphates.</text>
        <dbReference type="EC" id="3.1.13.1"/>
    </reaction>
</comment>
<dbReference type="NCBIfam" id="TIGR00358">
    <property type="entry name" value="3_prime_RNase"/>
    <property type="match status" value="1"/>
</dbReference>
<evidence type="ECO:0000256" key="9">
    <source>
        <dbReference type="SAM" id="MobiDB-lite"/>
    </source>
</evidence>
<evidence type="ECO:0000256" key="1">
    <source>
        <dbReference type="ARBA" id="ARBA00001849"/>
    </source>
</evidence>
<dbReference type="GO" id="GO:0005829">
    <property type="term" value="C:cytosol"/>
    <property type="evidence" value="ECO:0007669"/>
    <property type="project" value="TreeGrafter"/>
</dbReference>
<keyword evidence="12" id="KW-1185">Reference proteome</keyword>
<dbReference type="PANTHER" id="PTHR23355:SF9">
    <property type="entry name" value="DIS3-LIKE EXONUCLEASE 2"/>
    <property type="match status" value="1"/>
</dbReference>
<dbReference type="Pfam" id="PF00773">
    <property type="entry name" value="RNB"/>
    <property type="match status" value="1"/>
</dbReference>
<dbReference type="KEGG" id="pabo:BCY86_07990"/>
<dbReference type="InterPro" id="IPR001900">
    <property type="entry name" value="RNase_II/R"/>
</dbReference>
<sequence length="696" mass="77966">MATYSISKSRSLRRKDEPLSKKKRRRKEEKKRIAYSEQEGILSMNPKGFGFVSKIHGKGGDIFIPPSSIGGALHGDRVLVRSVIHTHRGEEGDILQIVERGAKLIVGTLYRSRKLAWIEPDDTRMPHLYITPSEKGKALPSIQEGSAATARITHYPEFTGDSLQGTLETILGPTGELKVEVAKLLAMEQIEENHSPQAIQEAKAYGTIVSSDLLEGREDLTHLPFLTIDPQDARDHDDAIWIESQPNGWRVWIAIADVSTYVRPGTHLDEEAKQRGCTIYLPDRAVPMLPVELSAHLCSLLPDVNRLSLCVEATLTPQGKVTSFRVVRGLIRVRAKLTYEGAARALSLSTNPSPEPQAEAFKDALQVAYQLSQVLRQKRQKRGALDFEVPEAKIVLDPKTGYPIHIERRTQDSGLKKAHQLVEEFMLLANEIVAEWIISQEFPTLFRIHLPPDRIKLEKLTAWCEMLGLHVKPEDFEEPLKASQLINSFADHPMATLLSMLFLRSMKQASYHTENVGHFGLALTAYLHFTSPIRRYPDLVAHRTVHALLSNHPLSVHCLTQETLAQAAILSSSAERRAISLERDITDLYRAQLMQENIGETFEGMIASITSAGIYVELDSPFATVFVRSEDLGTGKFTADEGGLWAKNRRTGEVVTLGDRITVQILDISLSRRTIYGKKIQNKKKKPSINPFRNFS</sequence>
<dbReference type="GO" id="GO:0008859">
    <property type="term" value="F:exoribonuclease II activity"/>
    <property type="evidence" value="ECO:0007669"/>
    <property type="project" value="UniProtKB-UniRule"/>
</dbReference>
<evidence type="ECO:0000313" key="11">
    <source>
        <dbReference type="EMBL" id="APS00618.1"/>
    </source>
</evidence>
<organism evidence="11 12">
    <name type="scientific">Pajaroellobacter abortibovis</name>
    <dbReference type="NCBI Taxonomy" id="1882918"/>
    <lineage>
        <taxon>Bacteria</taxon>
        <taxon>Pseudomonadati</taxon>
        <taxon>Myxococcota</taxon>
        <taxon>Polyangia</taxon>
        <taxon>Polyangiales</taxon>
        <taxon>Polyangiaceae</taxon>
    </lineage>
</organism>
<dbReference type="InterPro" id="IPR004476">
    <property type="entry name" value="RNase_II/RNase_R"/>
</dbReference>
<dbReference type="Proteomes" id="UP000185544">
    <property type="component" value="Chromosome"/>
</dbReference>
<dbReference type="HAMAP" id="MF_01895">
    <property type="entry name" value="RNase_R"/>
    <property type="match status" value="1"/>
</dbReference>
<dbReference type="SMART" id="SM00316">
    <property type="entry name" value="S1"/>
    <property type="match status" value="1"/>
</dbReference>
<dbReference type="SUPFAM" id="SSF50249">
    <property type="entry name" value="Nucleic acid-binding proteins"/>
    <property type="match status" value="4"/>
</dbReference>
<gene>
    <name evidence="8" type="primary">rnr</name>
    <name evidence="11" type="ORF">BCY86_07990</name>
</gene>
<name>A0A1L6MYW1_9BACT</name>
<accession>A0A1L6MYW1</accession>
<dbReference type="InterPro" id="IPR011805">
    <property type="entry name" value="RNase_R"/>
</dbReference>
<evidence type="ECO:0000259" key="10">
    <source>
        <dbReference type="PROSITE" id="PS50126"/>
    </source>
</evidence>
<dbReference type="InterPro" id="IPR050180">
    <property type="entry name" value="RNR_Ribonuclease"/>
</dbReference>
<dbReference type="InterPro" id="IPR013223">
    <property type="entry name" value="RNase_B_OB_dom"/>
</dbReference>
<dbReference type="InterPro" id="IPR012340">
    <property type="entry name" value="NA-bd_OB-fold"/>
</dbReference>
<dbReference type="GO" id="GO:0003723">
    <property type="term" value="F:RNA binding"/>
    <property type="evidence" value="ECO:0007669"/>
    <property type="project" value="UniProtKB-UniRule"/>
</dbReference>
<evidence type="ECO:0000256" key="2">
    <source>
        <dbReference type="ARBA" id="ARBA00004496"/>
    </source>
</evidence>
<comment type="subcellular location">
    <subcellularLocation>
        <location evidence="2 8">Cytoplasm</location>
    </subcellularLocation>
</comment>
<reference evidence="11 12" key="1">
    <citation type="submission" date="2016-08" db="EMBL/GenBank/DDBJ databases">
        <title>Identification and validation of antigenic proteins from Pajaroellobacter abortibovis using de-novo genome sequence assembly and reverse vaccinology.</title>
        <authorList>
            <person name="Welly B.T."/>
            <person name="Miller M.R."/>
            <person name="Stott J.L."/>
            <person name="Blanchard M.T."/>
            <person name="Islas-Trejo A.D."/>
            <person name="O'Rourke S.M."/>
            <person name="Young A.E."/>
            <person name="Medrano J.F."/>
            <person name="Van Eenennaam A.L."/>
        </authorList>
    </citation>
    <scope>NUCLEOTIDE SEQUENCE [LARGE SCALE GENOMIC DNA]</scope>
    <source>
        <strain evidence="11 12">BTF92-0548A/99-0131</strain>
    </source>
</reference>
<dbReference type="InterPro" id="IPR022966">
    <property type="entry name" value="RNase_II/R_CS"/>
</dbReference>
<protein>
    <recommendedName>
        <fullName evidence="8">Ribonuclease R</fullName>
        <shortName evidence="8">RNase R</shortName>
        <ecNumber evidence="8">3.1.13.1</ecNumber>
    </recommendedName>
</protein>
<dbReference type="RefSeq" id="WP_075277287.1">
    <property type="nucleotide sequence ID" value="NZ_CP016908.1"/>
</dbReference>
<evidence type="ECO:0000313" key="12">
    <source>
        <dbReference type="Proteomes" id="UP000185544"/>
    </source>
</evidence>
<keyword evidence="7 8" id="KW-0694">RNA-binding</keyword>
<dbReference type="Gene3D" id="2.40.50.140">
    <property type="entry name" value="Nucleic acid-binding proteins"/>
    <property type="match status" value="2"/>
</dbReference>
<keyword evidence="3 8" id="KW-0963">Cytoplasm</keyword>
<proteinExistence type="inferred from homology"/>
<dbReference type="PROSITE" id="PS50126">
    <property type="entry name" value="S1"/>
    <property type="match status" value="1"/>
</dbReference>
<dbReference type="SMART" id="SM00357">
    <property type="entry name" value="CSP"/>
    <property type="match status" value="1"/>
</dbReference>
<dbReference type="InterPro" id="IPR011129">
    <property type="entry name" value="CSD"/>
</dbReference>
<evidence type="ECO:0000256" key="8">
    <source>
        <dbReference type="HAMAP-Rule" id="MF_01895"/>
    </source>
</evidence>
<keyword evidence="4 8" id="KW-0540">Nuclease</keyword>
<dbReference type="STRING" id="1882918.BCY86_07990"/>
<evidence type="ECO:0000256" key="6">
    <source>
        <dbReference type="ARBA" id="ARBA00022839"/>
    </source>
</evidence>
<dbReference type="PROSITE" id="PS01175">
    <property type="entry name" value="RIBONUCLEASE_II"/>
    <property type="match status" value="1"/>
</dbReference>
<keyword evidence="5 8" id="KW-0378">Hydrolase</keyword>
<evidence type="ECO:0000256" key="5">
    <source>
        <dbReference type="ARBA" id="ARBA00022801"/>
    </source>
</evidence>
<dbReference type="InterPro" id="IPR003029">
    <property type="entry name" value="S1_domain"/>
</dbReference>
<comment type="similarity">
    <text evidence="8">Belongs to the RNR ribonuclease family. RNase R subfamily.</text>
</comment>
<dbReference type="Pfam" id="PF08206">
    <property type="entry name" value="OB_RNB"/>
    <property type="match status" value="1"/>
</dbReference>
<feature type="region of interest" description="Disordered" evidence="9">
    <location>
        <begin position="1"/>
        <end position="33"/>
    </location>
</feature>
<evidence type="ECO:0000256" key="3">
    <source>
        <dbReference type="ARBA" id="ARBA00022490"/>
    </source>
</evidence>
<evidence type="ECO:0000256" key="4">
    <source>
        <dbReference type="ARBA" id="ARBA00022722"/>
    </source>
</evidence>
<dbReference type="Pfam" id="PF00575">
    <property type="entry name" value="S1"/>
    <property type="match status" value="1"/>
</dbReference>
<dbReference type="AlphaFoldDB" id="A0A1L6MYW1"/>
<comment type="function">
    <text evidence="8">3'-5' exoribonuclease that releases 5'-nucleoside monophosphates and is involved in maturation of structured RNAs.</text>
</comment>
<dbReference type="EMBL" id="CP016908">
    <property type="protein sequence ID" value="APS00618.1"/>
    <property type="molecule type" value="Genomic_DNA"/>
</dbReference>
<dbReference type="SMART" id="SM00955">
    <property type="entry name" value="RNB"/>
    <property type="match status" value="1"/>
</dbReference>
<dbReference type="PANTHER" id="PTHR23355">
    <property type="entry name" value="RIBONUCLEASE"/>
    <property type="match status" value="1"/>
</dbReference>
<feature type="domain" description="S1 motif" evidence="10">
    <location>
        <begin position="599"/>
        <end position="679"/>
    </location>
</feature>
<dbReference type="EC" id="3.1.13.1" evidence="8"/>
<dbReference type="GO" id="GO:0006402">
    <property type="term" value="P:mRNA catabolic process"/>
    <property type="evidence" value="ECO:0007669"/>
    <property type="project" value="TreeGrafter"/>
</dbReference>
<keyword evidence="6 8" id="KW-0269">Exonuclease</keyword>
<evidence type="ECO:0000256" key="7">
    <source>
        <dbReference type="ARBA" id="ARBA00022884"/>
    </source>
</evidence>